<dbReference type="Pfam" id="PF21880">
    <property type="entry name" value="DUF6916"/>
    <property type="match status" value="1"/>
</dbReference>
<gene>
    <name evidence="2" type="ORF">SAMN04489844_0490</name>
</gene>
<keyword evidence="3" id="KW-1185">Reference proteome</keyword>
<proteinExistence type="predicted"/>
<accession>A0A1H4KAP4</accession>
<evidence type="ECO:0000313" key="2">
    <source>
        <dbReference type="EMBL" id="SEB55022.1"/>
    </source>
</evidence>
<reference evidence="3" key="1">
    <citation type="submission" date="2016-10" db="EMBL/GenBank/DDBJ databases">
        <authorList>
            <person name="Varghese N."/>
            <person name="Submissions S."/>
        </authorList>
    </citation>
    <scope>NUCLEOTIDE SEQUENCE [LARGE SCALE GENOMIC DNA]</scope>
    <source>
        <strain evidence="3">DSM 22017</strain>
    </source>
</reference>
<organism evidence="2 3">
    <name type="scientific">Nocardioides exalbidus</name>
    <dbReference type="NCBI Taxonomy" id="402596"/>
    <lineage>
        <taxon>Bacteria</taxon>
        <taxon>Bacillati</taxon>
        <taxon>Actinomycetota</taxon>
        <taxon>Actinomycetes</taxon>
        <taxon>Propionibacteriales</taxon>
        <taxon>Nocardioidaceae</taxon>
        <taxon>Nocardioides</taxon>
    </lineage>
</organism>
<evidence type="ECO:0000259" key="1">
    <source>
        <dbReference type="Pfam" id="PF21880"/>
    </source>
</evidence>
<protein>
    <recommendedName>
        <fullName evidence="1">DUF6916 domain-containing protein</fullName>
    </recommendedName>
</protein>
<dbReference type="Proteomes" id="UP000198742">
    <property type="component" value="Unassembled WGS sequence"/>
</dbReference>
<dbReference type="EMBL" id="FNRT01000002">
    <property type="protein sequence ID" value="SEB55022.1"/>
    <property type="molecule type" value="Genomic_DNA"/>
</dbReference>
<feature type="domain" description="DUF6916" evidence="1">
    <location>
        <begin position="25"/>
        <end position="120"/>
    </location>
</feature>
<dbReference type="STRING" id="402596.SAMN04489844_0490"/>
<evidence type="ECO:0000313" key="3">
    <source>
        <dbReference type="Proteomes" id="UP000198742"/>
    </source>
</evidence>
<dbReference type="AlphaFoldDB" id="A0A1H4KAP4"/>
<sequence>MIAAGAATVVTVAAPDIAEAATAPKRARFEKLVGETFEATLGGRTLKLRLDAVEDGDYRPRGLKGKKLAKWRRKSYVLVFSTRATAEQGTWSLKTRRSHRFRLFLVPGMPAAKGKRTQVTATFNGWRG</sequence>
<dbReference type="InterPro" id="IPR054209">
    <property type="entry name" value="DUF6916"/>
</dbReference>
<name>A0A1H4KAP4_9ACTN</name>